<dbReference type="Pfam" id="PF00512">
    <property type="entry name" value="HisKA"/>
    <property type="match status" value="1"/>
</dbReference>
<evidence type="ECO:0000256" key="3">
    <source>
        <dbReference type="ARBA" id="ARBA00022553"/>
    </source>
</evidence>
<dbReference type="RefSeq" id="WP_268006067.1">
    <property type="nucleotide sequence ID" value="NZ_BSUT01000001.1"/>
</dbReference>
<keyword evidence="5" id="KW-0547">Nucleotide-binding</keyword>
<protein>
    <recommendedName>
        <fullName evidence="2">histidine kinase</fullName>
        <ecNumber evidence="2">2.7.13.3</ecNumber>
    </recommendedName>
</protein>
<keyword evidence="6" id="KW-0418">Kinase</keyword>
<evidence type="ECO:0000259" key="9">
    <source>
        <dbReference type="PROSITE" id="PS50109"/>
    </source>
</evidence>
<dbReference type="PROSITE" id="PS50109">
    <property type="entry name" value="HIS_KIN"/>
    <property type="match status" value="1"/>
</dbReference>
<sequence>MSMKQQHPIFSVEPDLLPDTQLLNAGILYLAKDGSMAVLNDISAELIGMPQATGSIVPIDMALSEDSDEYQVLQHIIQTECEYRDAVVRWEVGTDVRHVLMDTFVHQSQEGQVYGMYIVMKDMGNFAALDQQTQRVEKVATVGKVAAGIAHEIRNPLTTVKGFLQVLEGRLHNGLMDEEIQYVEVMMSEIERVNALVAELLLLSKPTKLDKRTFPMVELLQEIQPWMQAVARDHGVEFLYDVPADFTLFGDRDMLRQLLLHLIKNAIEAMDVDGSLSIGARMVSGRTEIYISDTGPGIPYYLVDKIFDAFYTTKDKGTGLGLAICERIVADHGGKILVSSKGFGTTFTISLPGPSQQSAKLFLHNQAHSLLS</sequence>
<dbReference type="PANTHER" id="PTHR43711:SF1">
    <property type="entry name" value="HISTIDINE KINASE 1"/>
    <property type="match status" value="1"/>
</dbReference>
<keyword evidence="11" id="KW-1185">Reference proteome</keyword>
<evidence type="ECO:0000256" key="8">
    <source>
        <dbReference type="ARBA" id="ARBA00023012"/>
    </source>
</evidence>
<evidence type="ECO:0000256" key="1">
    <source>
        <dbReference type="ARBA" id="ARBA00000085"/>
    </source>
</evidence>
<dbReference type="InterPro" id="IPR003594">
    <property type="entry name" value="HATPase_dom"/>
</dbReference>
<evidence type="ECO:0000256" key="7">
    <source>
        <dbReference type="ARBA" id="ARBA00022840"/>
    </source>
</evidence>
<dbReference type="InterPro" id="IPR036890">
    <property type="entry name" value="HATPase_C_sf"/>
</dbReference>
<dbReference type="GO" id="GO:0005524">
    <property type="term" value="F:ATP binding"/>
    <property type="evidence" value="ECO:0007669"/>
    <property type="project" value="UniProtKB-KW"/>
</dbReference>
<feature type="domain" description="Histidine kinase" evidence="9">
    <location>
        <begin position="148"/>
        <end position="355"/>
    </location>
</feature>
<evidence type="ECO:0000256" key="6">
    <source>
        <dbReference type="ARBA" id="ARBA00022777"/>
    </source>
</evidence>
<evidence type="ECO:0000256" key="2">
    <source>
        <dbReference type="ARBA" id="ARBA00012438"/>
    </source>
</evidence>
<evidence type="ECO:0000256" key="4">
    <source>
        <dbReference type="ARBA" id="ARBA00022679"/>
    </source>
</evidence>
<keyword evidence="8" id="KW-0902">Two-component regulatory system</keyword>
<evidence type="ECO:0000313" key="10">
    <source>
        <dbReference type="EMBL" id="WAH42173.1"/>
    </source>
</evidence>
<dbReference type="CDD" id="cd00082">
    <property type="entry name" value="HisKA"/>
    <property type="match status" value="1"/>
</dbReference>
<dbReference type="InterPro" id="IPR004358">
    <property type="entry name" value="Sig_transdc_His_kin-like_C"/>
</dbReference>
<gene>
    <name evidence="10" type="ORF">NZD89_01275</name>
</gene>
<organism evidence="10 11">
    <name type="scientific">Alicyclobacillus fastidiosus</name>
    <dbReference type="NCBI Taxonomy" id="392011"/>
    <lineage>
        <taxon>Bacteria</taxon>
        <taxon>Bacillati</taxon>
        <taxon>Bacillota</taxon>
        <taxon>Bacilli</taxon>
        <taxon>Bacillales</taxon>
        <taxon>Alicyclobacillaceae</taxon>
        <taxon>Alicyclobacillus</taxon>
    </lineage>
</organism>
<dbReference type="SMART" id="SM00387">
    <property type="entry name" value="HATPase_c"/>
    <property type="match status" value="1"/>
</dbReference>
<dbReference type="EC" id="2.7.13.3" evidence="2"/>
<dbReference type="InterPro" id="IPR005467">
    <property type="entry name" value="His_kinase_dom"/>
</dbReference>
<dbReference type="InterPro" id="IPR050736">
    <property type="entry name" value="Sensor_HK_Regulatory"/>
</dbReference>
<dbReference type="Gene3D" id="3.30.565.10">
    <property type="entry name" value="Histidine kinase-like ATPase, C-terminal domain"/>
    <property type="match status" value="1"/>
</dbReference>
<dbReference type="SUPFAM" id="SSF55874">
    <property type="entry name" value="ATPase domain of HSP90 chaperone/DNA topoisomerase II/histidine kinase"/>
    <property type="match status" value="1"/>
</dbReference>
<dbReference type="InterPro" id="IPR036097">
    <property type="entry name" value="HisK_dim/P_sf"/>
</dbReference>
<dbReference type="Gene3D" id="1.10.287.130">
    <property type="match status" value="1"/>
</dbReference>
<dbReference type="EMBL" id="CP104067">
    <property type="protein sequence ID" value="WAH42173.1"/>
    <property type="molecule type" value="Genomic_DNA"/>
</dbReference>
<dbReference type="PRINTS" id="PR00344">
    <property type="entry name" value="BCTRLSENSOR"/>
</dbReference>
<proteinExistence type="predicted"/>
<evidence type="ECO:0000313" key="11">
    <source>
        <dbReference type="Proteomes" id="UP001164761"/>
    </source>
</evidence>
<dbReference type="Pfam" id="PF02518">
    <property type="entry name" value="HATPase_c"/>
    <property type="match status" value="1"/>
</dbReference>
<keyword evidence="7 10" id="KW-0067">ATP-binding</keyword>
<keyword evidence="3" id="KW-0597">Phosphoprotein</keyword>
<dbReference type="PANTHER" id="PTHR43711">
    <property type="entry name" value="TWO-COMPONENT HISTIDINE KINASE"/>
    <property type="match status" value="1"/>
</dbReference>
<dbReference type="SUPFAM" id="SSF47384">
    <property type="entry name" value="Homodimeric domain of signal transducing histidine kinase"/>
    <property type="match status" value="1"/>
</dbReference>
<dbReference type="Proteomes" id="UP001164761">
    <property type="component" value="Chromosome"/>
</dbReference>
<reference evidence="10" key="1">
    <citation type="submission" date="2022-08" db="EMBL/GenBank/DDBJ databases">
        <title>Alicyclobacillus fastidiosus DSM 17978, complete genome.</title>
        <authorList>
            <person name="Wang Q."/>
            <person name="Cai R."/>
            <person name="Wang Z."/>
        </authorList>
    </citation>
    <scope>NUCLEOTIDE SEQUENCE</scope>
    <source>
        <strain evidence="10">DSM 17978</strain>
    </source>
</reference>
<evidence type="ECO:0000256" key="5">
    <source>
        <dbReference type="ARBA" id="ARBA00022741"/>
    </source>
</evidence>
<comment type="catalytic activity">
    <reaction evidence="1">
        <text>ATP + protein L-histidine = ADP + protein N-phospho-L-histidine.</text>
        <dbReference type="EC" id="2.7.13.3"/>
    </reaction>
</comment>
<dbReference type="InterPro" id="IPR003661">
    <property type="entry name" value="HisK_dim/P_dom"/>
</dbReference>
<keyword evidence="4" id="KW-0808">Transferase</keyword>
<accession>A0ABY6ZGZ6</accession>
<dbReference type="SMART" id="SM00388">
    <property type="entry name" value="HisKA"/>
    <property type="match status" value="1"/>
</dbReference>
<dbReference type="CDD" id="cd00075">
    <property type="entry name" value="HATPase"/>
    <property type="match status" value="1"/>
</dbReference>
<name>A0ABY6ZGZ6_9BACL</name>